<name>A0A371EBM0_MUCPR</name>
<keyword evidence="1" id="KW-0677">Repeat</keyword>
<dbReference type="STRING" id="157652.A0A371EBM0"/>
<proteinExistence type="predicted"/>
<keyword evidence="4" id="KW-1185">Reference proteome</keyword>
<dbReference type="Proteomes" id="UP000257109">
    <property type="component" value="Unassembled WGS sequence"/>
</dbReference>
<evidence type="ECO:0000259" key="2">
    <source>
        <dbReference type="Pfam" id="PF23598"/>
    </source>
</evidence>
<dbReference type="Gene3D" id="3.80.10.10">
    <property type="entry name" value="Ribonuclease Inhibitor"/>
    <property type="match status" value="1"/>
</dbReference>
<dbReference type="PANTHER" id="PTHR15140">
    <property type="entry name" value="TUBULIN-SPECIFIC CHAPERONE E"/>
    <property type="match status" value="1"/>
</dbReference>
<comment type="caution">
    <text evidence="3">The sequence shown here is derived from an EMBL/GenBank/DDBJ whole genome shotgun (WGS) entry which is preliminary data.</text>
</comment>
<organism evidence="3 4">
    <name type="scientific">Mucuna pruriens</name>
    <name type="common">Velvet bean</name>
    <name type="synonym">Dolichos pruriens</name>
    <dbReference type="NCBI Taxonomy" id="157652"/>
    <lineage>
        <taxon>Eukaryota</taxon>
        <taxon>Viridiplantae</taxon>
        <taxon>Streptophyta</taxon>
        <taxon>Embryophyta</taxon>
        <taxon>Tracheophyta</taxon>
        <taxon>Spermatophyta</taxon>
        <taxon>Magnoliopsida</taxon>
        <taxon>eudicotyledons</taxon>
        <taxon>Gunneridae</taxon>
        <taxon>Pentapetalae</taxon>
        <taxon>rosids</taxon>
        <taxon>fabids</taxon>
        <taxon>Fabales</taxon>
        <taxon>Fabaceae</taxon>
        <taxon>Papilionoideae</taxon>
        <taxon>50 kb inversion clade</taxon>
        <taxon>NPAAA clade</taxon>
        <taxon>indigoferoid/millettioid clade</taxon>
        <taxon>Phaseoleae</taxon>
        <taxon>Mucuna</taxon>
    </lineage>
</organism>
<dbReference type="Pfam" id="PF23598">
    <property type="entry name" value="LRR_14"/>
    <property type="match status" value="1"/>
</dbReference>
<dbReference type="EMBL" id="QJKJ01014912">
    <property type="protein sequence ID" value="RDX63428.1"/>
    <property type="molecule type" value="Genomic_DNA"/>
</dbReference>
<dbReference type="OrthoDB" id="1405796at2759"/>
<dbReference type="InterPro" id="IPR032675">
    <property type="entry name" value="LRR_dom_sf"/>
</dbReference>
<evidence type="ECO:0000256" key="1">
    <source>
        <dbReference type="ARBA" id="ARBA00022737"/>
    </source>
</evidence>
<feature type="domain" description="Disease resistance R13L4/SHOC-2-like LRR" evidence="2">
    <location>
        <begin position="2"/>
        <end position="163"/>
    </location>
</feature>
<feature type="non-terminal residue" evidence="3">
    <location>
        <position position="1"/>
    </location>
</feature>
<dbReference type="SUPFAM" id="SSF52058">
    <property type="entry name" value="L domain-like"/>
    <property type="match status" value="1"/>
</dbReference>
<dbReference type="InterPro" id="IPR055414">
    <property type="entry name" value="LRR_R13L4/SHOC2-like"/>
</dbReference>
<protein>
    <submittedName>
        <fullName evidence="3">Disease resistance protein RPP8</fullName>
    </submittedName>
</protein>
<dbReference type="AlphaFoldDB" id="A0A371EBM0"/>
<accession>A0A371EBM0</accession>
<evidence type="ECO:0000313" key="3">
    <source>
        <dbReference type="EMBL" id="RDX63428.1"/>
    </source>
</evidence>
<reference evidence="3" key="1">
    <citation type="submission" date="2018-05" db="EMBL/GenBank/DDBJ databases">
        <title>Draft genome of Mucuna pruriens seed.</title>
        <authorList>
            <person name="Nnadi N.E."/>
            <person name="Vos R."/>
            <person name="Hasami M.H."/>
            <person name="Devisetty U.K."/>
            <person name="Aguiy J.C."/>
        </authorList>
    </citation>
    <scope>NUCLEOTIDE SEQUENCE [LARGE SCALE GENOMIC DNA]</scope>
    <source>
        <strain evidence="3">JCA_2017</strain>
    </source>
</reference>
<dbReference type="PANTHER" id="PTHR15140:SF37">
    <property type="entry name" value="UBIQUITIN-LIKE DOMAIN-CONTAINING PROTEIN"/>
    <property type="match status" value="1"/>
</dbReference>
<gene>
    <name evidence="3" type="primary">RPP8</name>
    <name evidence="3" type="ORF">CR513_58142</name>
</gene>
<sequence>MESQLNAIADWIMKLEYLQSLRLQSRDEEGRPWNLHLKSLKNHINLTDMYLLGCLSNPSILSQFPPSLVELTLSHSKLEDDPMQILKDLPNLRSLFLLAESYMGKMLVCNSGSFPQLYVLKVWNLEQLDEWIIEQEALPCLRQLEIRSCLQMKMLPDGLKHVNTLLELVLTNMPMEIDTGKHNIPPKSDT</sequence>
<evidence type="ECO:0000313" key="4">
    <source>
        <dbReference type="Proteomes" id="UP000257109"/>
    </source>
</evidence>